<keyword evidence="4" id="KW-0804">Transcription</keyword>
<protein>
    <submittedName>
        <fullName evidence="6">DNA-binding transcriptional LysR family regulator</fullName>
    </submittedName>
</protein>
<dbReference type="GO" id="GO:0003677">
    <property type="term" value="F:DNA binding"/>
    <property type="evidence" value="ECO:0007669"/>
    <property type="project" value="UniProtKB-KW"/>
</dbReference>
<dbReference type="InterPro" id="IPR036390">
    <property type="entry name" value="WH_DNA-bd_sf"/>
</dbReference>
<feature type="domain" description="HTH lysR-type" evidence="5">
    <location>
        <begin position="1"/>
        <end position="59"/>
    </location>
</feature>
<dbReference type="Pfam" id="PF00126">
    <property type="entry name" value="HTH_1"/>
    <property type="match status" value="1"/>
</dbReference>
<dbReference type="CDD" id="cd08422">
    <property type="entry name" value="PBP2_CrgA_like"/>
    <property type="match status" value="1"/>
</dbReference>
<evidence type="ECO:0000313" key="6">
    <source>
        <dbReference type="EMBL" id="MET4579215.1"/>
    </source>
</evidence>
<dbReference type="RefSeq" id="WP_354447087.1">
    <property type="nucleotide sequence ID" value="NZ_JBEPSH010000008.1"/>
</dbReference>
<keyword evidence="2" id="KW-0805">Transcription regulation</keyword>
<evidence type="ECO:0000256" key="1">
    <source>
        <dbReference type="ARBA" id="ARBA00009437"/>
    </source>
</evidence>
<comment type="caution">
    <text evidence="6">The sequence shown here is derived from an EMBL/GenBank/DDBJ whole genome shotgun (WGS) entry which is preliminary data.</text>
</comment>
<dbReference type="PROSITE" id="PS50931">
    <property type="entry name" value="HTH_LYSR"/>
    <property type="match status" value="1"/>
</dbReference>
<dbReference type="SUPFAM" id="SSF53850">
    <property type="entry name" value="Periplasmic binding protein-like II"/>
    <property type="match status" value="1"/>
</dbReference>
<evidence type="ECO:0000256" key="4">
    <source>
        <dbReference type="ARBA" id="ARBA00023163"/>
    </source>
</evidence>
<proteinExistence type="inferred from homology"/>
<dbReference type="Gene3D" id="3.40.190.290">
    <property type="match status" value="1"/>
</dbReference>
<dbReference type="Proteomes" id="UP001549320">
    <property type="component" value="Unassembled WGS sequence"/>
</dbReference>
<name>A0ABV2QDX8_9BURK</name>
<evidence type="ECO:0000256" key="3">
    <source>
        <dbReference type="ARBA" id="ARBA00023125"/>
    </source>
</evidence>
<dbReference type="EMBL" id="JBEPSH010000008">
    <property type="protein sequence ID" value="MET4579215.1"/>
    <property type="molecule type" value="Genomic_DNA"/>
</dbReference>
<evidence type="ECO:0000313" key="7">
    <source>
        <dbReference type="Proteomes" id="UP001549320"/>
    </source>
</evidence>
<evidence type="ECO:0000259" key="5">
    <source>
        <dbReference type="PROSITE" id="PS50931"/>
    </source>
</evidence>
<dbReference type="SUPFAM" id="SSF46785">
    <property type="entry name" value="Winged helix' DNA-binding domain"/>
    <property type="match status" value="1"/>
</dbReference>
<dbReference type="InterPro" id="IPR005119">
    <property type="entry name" value="LysR_subst-bd"/>
</dbReference>
<reference evidence="6 7" key="1">
    <citation type="submission" date="2024-06" db="EMBL/GenBank/DDBJ databases">
        <title>Sorghum-associated microbial communities from plants grown in Nebraska, USA.</title>
        <authorList>
            <person name="Schachtman D."/>
        </authorList>
    </citation>
    <scope>NUCLEOTIDE SEQUENCE [LARGE SCALE GENOMIC DNA]</scope>
    <source>
        <strain evidence="6 7">2709</strain>
    </source>
</reference>
<keyword evidence="3 6" id="KW-0238">DNA-binding</keyword>
<evidence type="ECO:0000256" key="2">
    <source>
        <dbReference type="ARBA" id="ARBA00023015"/>
    </source>
</evidence>
<dbReference type="PANTHER" id="PTHR30537:SF5">
    <property type="entry name" value="HTH-TYPE TRANSCRIPTIONAL ACTIVATOR TTDR-RELATED"/>
    <property type="match status" value="1"/>
</dbReference>
<organism evidence="6 7">
    <name type="scientific">Ottowia thiooxydans</name>
    <dbReference type="NCBI Taxonomy" id="219182"/>
    <lineage>
        <taxon>Bacteria</taxon>
        <taxon>Pseudomonadati</taxon>
        <taxon>Pseudomonadota</taxon>
        <taxon>Betaproteobacteria</taxon>
        <taxon>Burkholderiales</taxon>
        <taxon>Comamonadaceae</taxon>
        <taxon>Ottowia</taxon>
    </lineage>
</organism>
<comment type="similarity">
    <text evidence="1">Belongs to the LysR transcriptional regulatory family.</text>
</comment>
<gene>
    <name evidence="6" type="ORF">ABIE13_004338</name>
</gene>
<accession>A0ABV2QDX8</accession>
<dbReference type="InterPro" id="IPR000847">
    <property type="entry name" value="LysR_HTH_N"/>
</dbReference>
<dbReference type="Gene3D" id="1.10.10.10">
    <property type="entry name" value="Winged helix-like DNA-binding domain superfamily/Winged helix DNA-binding domain"/>
    <property type="match status" value="1"/>
</dbReference>
<dbReference type="PANTHER" id="PTHR30537">
    <property type="entry name" value="HTH-TYPE TRANSCRIPTIONAL REGULATOR"/>
    <property type="match status" value="1"/>
</dbReference>
<sequence length="306" mass="33804">MDELMSLKVFLEVARRRSFARTADHFGLSPASVTKHVAFLERTLTARLLNRTTKQMSLTLAGEQVVELGESVVGQLETMRSRVAELSQDITGEIRIGVAPSFGSNRLTHVLAEFCRLHPDIRITLILLTHRKEETFINEGLDVGIIIGTSLKDASHKAIKLADVPQVLVASPEFAARHADLKTPADLAQVNCLVNTTKAPTGLWHFLGPSGPITQRVQGNMQSNFGYVLAESAAAGMGISMHPLYMISDELESGALVTVLPDYAPEPLQIFAIYSSRASIPLRVRTLLDFLRSWARDRPEWPIKER</sequence>
<dbReference type="Pfam" id="PF03466">
    <property type="entry name" value="LysR_substrate"/>
    <property type="match status" value="1"/>
</dbReference>
<dbReference type="InterPro" id="IPR058163">
    <property type="entry name" value="LysR-type_TF_proteobact-type"/>
</dbReference>
<keyword evidence="7" id="KW-1185">Reference proteome</keyword>
<dbReference type="InterPro" id="IPR036388">
    <property type="entry name" value="WH-like_DNA-bd_sf"/>
</dbReference>